<comment type="caution">
    <text evidence="2">The sequence shown here is derived from an EMBL/GenBank/DDBJ whole genome shotgun (WGS) entry which is preliminary data.</text>
</comment>
<organism evidence="2 3">
    <name type="scientific">Fluviicola chungangensis</name>
    <dbReference type="NCBI Taxonomy" id="2597671"/>
    <lineage>
        <taxon>Bacteria</taxon>
        <taxon>Pseudomonadati</taxon>
        <taxon>Bacteroidota</taxon>
        <taxon>Flavobacteriia</taxon>
        <taxon>Flavobacteriales</taxon>
        <taxon>Crocinitomicaceae</taxon>
        <taxon>Fluviicola</taxon>
    </lineage>
</organism>
<keyword evidence="1" id="KW-0812">Transmembrane</keyword>
<evidence type="ECO:0000256" key="1">
    <source>
        <dbReference type="SAM" id="Phobius"/>
    </source>
</evidence>
<dbReference type="OrthoDB" id="1467410at2"/>
<accession>A0A556MRT4</accession>
<keyword evidence="1" id="KW-0472">Membrane</keyword>
<feature type="transmembrane region" description="Helical" evidence="1">
    <location>
        <begin position="20"/>
        <end position="45"/>
    </location>
</feature>
<feature type="transmembrane region" description="Helical" evidence="1">
    <location>
        <begin position="123"/>
        <end position="141"/>
    </location>
</feature>
<protein>
    <submittedName>
        <fullName evidence="2">Uncharacterized protein</fullName>
    </submittedName>
</protein>
<dbReference type="RefSeq" id="WP_144333442.1">
    <property type="nucleotide sequence ID" value="NZ_VLPL01000005.1"/>
</dbReference>
<dbReference type="EMBL" id="VLPL01000005">
    <property type="protein sequence ID" value="TSJ42489.1"/>
    <property type="molecule type" value="Genomic_DNA"/>
</dbReference>
<dbReference type="Proteomes" id="UP000316008">
    <property type="component" value="Unassembled WGS sequence"/>
</dbReference>
<evidence type="ECO:0000313" key="3">
    <source>
        <dbReference type="Proteomes" id="UP000316008"/>
    </source>
</evidence>
<dbReference type="AlphaFoldDB" id="A0A556MRT4"/>
<keyword evidence="1" id="KW-1133">Transmembrane helix</keyword>
<reference evidence="2 3" key="1">
    <citation type="submission" date="2019-07" db="EMBL/GenBank/DDBJ databases">
        <authorList>
            <person name="Huq M.A."/>
        </authorList>
    </citation>
    <scope>NUCLEOTIDE SEQUENCE [LARGE SCALE GENOMIC DNA]</scope>
    <source>
        <strain evidence="2 3">MAH-3</strain>
    </source>
</reference>
<sequence>MSEGYTDMEQQEEQRRKRPVLLTVLCILSFVVVGFGLLGALFSLISGQPTPDEIDAAYNQIVQMASEMRDKQLTTIADMLEQGAELTVYQQHRYWSVLGINTLTMLTGFAGVLLMFRGKKLGFHLYIIYNLLSVGGTFLIVPSHMVPMASVIMNLIISGLFIFLYSLNLKWMNK</sequence>
<name>A0A556MRT4_9FLAO</name>
<proteinExistence type="predicted"/>
<feature type="transmembrane region" description="Helical" evidence="1">
    <location>
        <begin position="94"/>
        <end position="116"/>
    </location>
</feature>
<gene>
    <name evidence="2" type="ORF">FO442_12035</name>
</gene>
<feature type="transmembrane region" description="Helical" evidence="1">
    <location>
        <begin position="147"/>
        <end position="167"/>
    </location>
</feature>
<keyword evidence="3" id="KW-1185">Reference proteome</keyword>
<evidence type="ECO:0000313" key="2">
    <source>
        <dbReference type="EMBL" id="TSJ42489.1"/>
    </source>
</evidence>